<dbReference type="InterPro" id="IPR045109">
    <property type="entry name" value="LSDs-like"/>
</dbReference>
<dbReference type="InterPro" id="IPR001841">
    <property type="entry name" value="Znf_RING"/>
</dbReference>
<feature type="region of interest" description="Disordered" evidence="8">
    <location>
        <begin position="1133"/>
        <end position="1186"/>
    </location>
</feature>
<dbReference type="Gene3D" id="2.60.120.650">
    <property type="entry name" value="Cupin"/>
    <property type="match status" value="1"/>
</dbReference>
<dbReference type="GO" id="GO:0031490">
    <property type="term" value="F:chromatin DNA binding"/>
    <property type="evidence" value="ECO:0007669"/>
    <property type="project" value="TreeGrafter"/>
</dbReference>
<feature type="compositionally biased region" description="Acidic residues" evidence="8">
    <location>
        <begin position="28"/>
        <end position="41"/>
    </location>
</feature>
<feature type="compositionally biased region" description="Basic and acidic residues" evidence="8">
    <location>
        <begin position="86"/>
        <end position="100"/>
    </location>
</feature>
<dbReference type="PROSITE" id="PS51184">
    <property type="entry name" value="JMJC"/>
    <property type="match status" value="1"/>
</dbReference>
<dbReference type="PROSITE" id="PS50089">
    <property type="entry name" value="ZF_RING_2"/>
    <property type="match status" value="1"/>
</dbReference>
<comment type="caution">
    <text evidence="11">The sequence shown here is derived from an EMBL/GenBank/DDBJ whole genome shotgun (WGS) entry which is preliminary data.</text>
</comment>
<dbReference type="SMART" id="SM00558">
    <property type="entry name" value="JmjC"/>
    <property type="match status" value="1"/>
</dbReference>
<evidence type="ECO:0000313" key="11">
    <source>
        <dbReference type="EMBL" id="KAK1647360.1"/>
    </source>
</evidence>
<dbReference type="GO" id="GO:0003712">
    <property type="term" value="F:transcription coregulator activity"/>
    <property type="evidence" value="ECO:0007669"/>
    <property type="project" value="TreeGrafter"/>
</dbReference>
<feature type="region of interest" description="Disordered" evidence="8">
    <location>
        <begin position="978"/>
        <end position="1097"/>
    </location>
</feature>
<feature type="compositionally biased region" description="Basic residues" evidence="8">
    <location>
        <begin position="101"/>
        <end position="114"/>
    </location>
</feature>
<dbReference type="GO" id="GO:0000785">
    <property type="term" value="C:chromatin"/>
    <property type="evidence" value="ECO:0007669"/>
    <property type="project" value="TreeGrafter"/>
</dbReference>
<dbReference type="InterPro" id="IPR017956">
    <property type="entry name" value="AT_hook_DNA-bd_motif"/>
</dbReference>
<comment type="similarity">
    <text evidence="2">Belongs to the JARID1 histone demethylase family.</text>
</comment>
<dbReference type="GO" id="GO:0008270">
    <property type="term" value="F:zinc ion binding"/>
    <property type="evidence" value="ECO:0007669"/>
    <property type="project" value="UniProtKB-KW"/>
</dbReference>
<keyword evidence="7" id="KW-0863">Zinc-finger</keyword>
<evidence type="ECO:0000256" key="3">
    <source>
        <dbReference type="ARBA" id="ARBA00022723"/>
    </source>
</evidence>
<feature type="region of interest" description="Disordered" evidence="8">
    <location>
        <begin position="729"/>
        <end position="807"/>
    </location>
</feature>
<dbReference type="SUPFAM" id="SSF51197">
    <property type="entry name" value="Clavaminate synthase-like"/>
    <property type="match status" value="1"/>
</dbReference>
<feature type="compositionally biased region" description="Basic residues" evidence="8">
    <location>
        <begin position="988"/>
        <end position="1001"/>
    </location>
</feature>
<dbReference type="Pfam" id="PF10497">
    <property type="entry name" value="zf-4CXXC_R1"/>
    <property type="match status" value="1"/>
</dbReference>
<dbReference type="FunFam" id="2.60.120.650:FF:000033">
    <property type="entry name" value="Transcription factor jumonji (JmjC) domain-containing protein"/>
    <property type="match status" value="1"/>
</dbReference>
<evidence type="ECO:0000256" key="1">
    <source>
        <dbReference type="ARBA" id="ARBA00004123"/>
    </source>
</evidence>
<evidence type="ECO:0000256" key="8">
    <source>
        <dbReference type="SAM" id="MobiDB-lite"/>
    </source>
</evidence>
<dbReference type="InterPro" id="IPR003347">
    <property type="entry name" value="JmjC_dom"/>
</dbReference>
<name>A0AAD8W9R1_LOLMU</name>
<feature type="domain" description="RING-type" evidence="9">
    <location>
        <begin position="203"/>
        <end position="252"/>
    </location>
</feature>
<keyword evidence="6" id="KW-0539">Nucleus</keyword>
<feature type="domain" description="JmjC" evidence="10">
    <location>
        <begin position="648"/>
        <end position="941"/>
    </location>
</feature>
<feature type="region of interest" description="Disordered" evidence="8">
    <location>
        <begin position="1"/>
        <end position="202"/>
    </location>
</feature>
<protein>
    <submittedName>
        <fullName evidence="11">Uncharacterized protein</fullName>
    </submittedName>
</protein>
<dbReference type="GO" id="GO:0006357">
    <property type="term" value="P:regulation of transcription by RNA polymerase II"/>
    <property type="evidence" value="ECO:0007669"/>
    <property type="project" value="TreeGrafter"/>
</dbReference>
<dbReference type="EMBL" id="JAUUTY010000004">
    <property type="protein sequence ID" value="KAK1647360.1"/>
    <property type="molecule type" value="Genomic_DNA"/>
</dbReference>
<dbReference type="SMART" id="SM00384">
    <property type="entry name" value="AT_hook"/>
    <property type="match status" value="2"/>
</dbReference>
<comment type="subcellular location">
    <subcellularLocation>
        <location evidence="1">Nucleus</location>
    </subcellularLocation>
</comment>
<evidence type="ECO:0000259" key="10">
    <source>
        <dbReference type="PROSITE" id="PS51184"/>
    </source>
</evidence>
<feature type="compositionally biased region" description="Polar residues" evidence="8">
    <location>
        <begin position="138"/>
        <end position="147"/>
    </location>
</feature>
<evidence type="ECO:0000256" key="5">
    <source>
        <dbReference type="ARBA" id="ARBA00023163"/>
    </source>
</evidence>
<gene>
    <name evidence="11" type="ORF">QYE76_065165</name>
</gene>
<evidence type="ECO:0000256" key="2">
    <source>
        <dbReference type="ARBA" id="ARBA00006801"/>
    </source>
</evidence>
<dbReference type="AlphaFoldDB" id="A0AAD8W9R1"/>
<feature type="compositionally biased region" description="Basic residues" evidence="8">
    <location>
        <begin position="777"/>
        <end position="790"/>
    </location>
</feature>
<keyword evidence="12" id="KW-1185">Reference proteome</keyword>
<keyword evidence="5" id="KW-0804">Transcription</keyword>
<dbReference type="PRINTS" id="PR00929">
    <property type="entry name" value="ATHOOK"/>
</dbReference>
<feature type="compositionally biased region" description="Basic residues" evidence="8">
    <location>
        <begin position="1"/>
        <end position="17"/>
    </location>
</feature>
<feature type="compositionally biased region" description="Basic and acidic residues" evidence="8">
    <location>
        <begin position="729"/>
        <end position="764"/>
    </location>
</feature>
<evidence type="ECO:0000256" key="7">
    <source>
        <dbReference type="PROSITE-ProRule" id="PRU00175"/>
    </source>
</evidence>
<reference evidence="11" key="1">
    <citation type="submission" date="2023-07" db="EMBL/GenBank/DDBJ databases">
        <title>A chromosome-level genome assembly of Lolium multiflorum.</title>
        <authorList>
            <person name="Chen Y."/>
            <person name="Copetti D."/>
            <person name="Kolliker R."/>
            <person name="Studer B."/>
        </authorList>
    </citation>
    <scope>NUCLEOTIDE SEQUENCE</scope>
    <source>
        <strain evidence="11">02402/16</strain>
        <tissue evidence="11">Leaf</tissue>
    </source>
</reference>
<keyword evidence="4" id="KW-0805">Transcription regulation</keyword>
<evidence type="ECO:0000256" key="4">
    <source>
        <dbReference type="ARBA" id="ARBA00023015"/>
    </source>
</evidence>
<dbReference type="Proteomes" id="UP001231189">
    <property type="component" value="Unassembled WGS sequence"/>
</dbReference>
<dbReference type="PANTHER" id="PTHR12549">
    <property type="entry name" value="JMJC DOMAIN-CONTAINING HISTONE DEMETHYLATION PROTEIN"/>
    <property type="match status" value="1"/>
</dbReference>
<sequence length="1186" mass="133391">MPPKRGSGKRGRGRPRKTPAAAAAAVIEVEDEEMAPEDMEETPQSSAEENHEKKGEAEELPHPSAEENDDQRVKDEILDASTDENNVEKGKEEMPRDFPKRGGRRGRGRGRGRPPKTLAAAEENGVIKGMEDMPQASAEENGTQGTTEKSRPTRKRRRDPVADVSSLEPRTMRARKRRNAPMQKDETKKEKGTKKNDGTSNMCHQCQRNDSARTVRCQGCTDYTRRYCIKCIAHWYPHLTESDFVNSCPFCRNNCNCKTCLRTDIIQKIDRWDVSAIDKIKCSLRIAHYLVPWLKDLHHEQMEEKSVEATIKGIDVCQLKIPQANYKESERIYCNNCSTSIVDFHRGCNKCTYDLCLSCSRELRHGPNHGAPAASGTVFTQPGIGGKEDLQQGSSHDNVLIQKPSEGQNDVLMDTAVPAEDCAPGLRELRVNSDGSIPCPPNAFGGCGDSVLELKSLLEENVISNLLDKANLVINSEGMLEVGGSKCSCFSDFGEMSTCTSRKLACRENSRDNYIYCPNARDVKNGDLDHFQEHWLKGQPVIVRDVLESTSKLSWEPMVMWRAVREKREQEEPERLSVTALECLSWSEVEVNTHLFFNGYSRGAFSREGLPMLLKLKDWPQHVSFEERLPRHGAEFRSALPFREYTDHESGPLNLAVKLPEKVIKPDLGPKTYIAYGVAHELGIGDSVTKLHCDMSDAVNILTHTDVLKLKSKRMTAIEEKKMSLAIKEDNRNQASISKEKAEGIVKEREKVDHGSSSEDKSESPDNTEGTSEPTGRKKRRRGPPRSCRASKKEKETSTDGGKRIRISLEKKEDGVTFVEDNQPEGGALWDIFRREDVSKLQDYLMKHSMEFRHYNYEPVKQVIHPIHDQCFYLTNDHKRKLKEEYGVEPWTFEQKVGDAVFIPAGCPHQVRNLKSCMKVALDFVSPENVQQCMRLTEEFRLLPKGHRVNEDKLEIKKIAFHAIKQAIDDITKKDGNEEEVPEMVKSAKQKTKAKGKGKRGTVKERCIDEVLDQPSPSQPAEMEEGKKLSAQAMPGADMEERQEQTAPYRSVVEDEAVETKEHLQKSGQAISEDEVAPAEMEVKSTQQGLSEVKGSAEVKHVANSCVGPRVYPKGPCSSSTSQILVYQRRQKGLSLDTSQNLPKKKGLSSDTRQNLPKKKGLSSSPSRIQVYERRRKAHSSGQVKS</sequence>
<feature type="compositionally biased region" description="Basic and acidic residues" evidence="8">
    <location>
        <begin position="791"/>
        <end position="807"/>
    </location>
</feature>
<feature type="compositionally biased region" description="Basic and acidic residues" evidence="8">
    <location>
        <begin position="48"/>
        <end position="77"/>
    </location>
</feature>
<feature type="compositionally biased region" description="Basic and acidic residues" evidence="8">
    <location>
        <begin position="183"/>
        <end position="197"/>
    </location>
</feature>
<accession>A0AAD8W9R1</accession>
<dbReference type="GO" id="GO:0000118">
    <property type="term" value="C:histone deacetylase complex"/>
    <property type="evidence" value="ECO:0007669"/>
    <property type="project" value="TreeGrafter"/>
</dbReference>
<evidence type="ECO:0000313" key="12">
    <source>
        <dbReference type="Proteomes" id="UP001231189"/>
    </source>
</evidence>
<keyword evidence="7" id="KW-0862">Zinc</keyword>
<organism evidence="11 12">
    <name type="scientific">Lolium multiflorum</name>
    <name type="common">Italian ryegrass</name>
    <name type="synonym">Lolium perenne subsp. multiflorum</name>
    <dbReference type="NCBI Taxonomy" id="4521"/>
    <lineage>
        <taxon>Eukaryota</taxon>
        <taxon>Viridiplantae</taxon>
        <taxon>Streptophyta</taxon>
        <taxon>Embryophyta</taxon>
        <taxon>Tracheophyta</taxon>
        <taxon>Spermatophyta</taxon>
        <taxon>Magnoliopsida</taxon>
        <taxon>Liliopsida</taxon>
        <taxon>Poales</taxon>
        <taxon>Poaceae</taxon>
        <taxon>BOP clade</taxon>
        <taxon>Pooideae</taxon>
        <taxon>Poodae</taxon>
        <taxon>Poeae</taxon>
        <taxon>Poeae Chloroplast Group 2 (Poeae type)</taxon>
        <taxon>Loliodinae</taxon>
        <taxon>Loliinae</taxon>
        <taxon>Lolium</taxon>
    </lineage>
</organism>
<keyword evidence="3" id="KW-0479">Metal-binding</keyword>
<proteinExistence type="inferred from homology"/>
<dbReference type="Pfam" id="PF02373">
    <property type="entry name" value="JmjC"/>
    <property type="match status" value="1"/>
</dbReference>
<dbReference type="GO" id="GO:0032454">
    <property type="term" value="F:histone H3K9 demethylase activity"/>
    <property type="evidence" value="ECO:0007669"/>
    <property type="project" value="InterPro"/>
</dbReference>
<feature type="compositionally biased region" description="Polar residues" evidence="8">
    <location>
        <begin position="765"/>
        <end position="774"/>
    </location>
</feature>
<evidence type="ECO:0000256" key="6">
    <source>
        <dbReference type="ARBA" id="ARBA00023242"/>
    </source>
</evidence>
<evidence type="ECO:0000259" key="9">
    <source>
        <dbReference type="PROSITE" id="PS50089"/>
    </source>
</evidence>
<dbReference type="InterPro" id="IPR018866">
    <property type="entry name" value="Znf-4CXXC_R1"/>
</dbReference>
<dbReference type="PANTHER" id="PTHR12549:SF11">
    <property type="entry name" value="LYSINE-SPECIFIC DEMETHYLASE JMJ25"/>
    <property type="match status" value="1"/>
</dbReference>